<sequence length="100" mass="11596">MVLTSHNKTQLKRAYKSLHNWRKTILKSFRKVGETTYSHHQAKRADEMIKKDMDLLMHIDSLLEALNTLIGTPLPTEIPEVKPLIWPGEVTLQSDFRVSE</sequence>
<accession>A0A6M3LXS3</accession>
<proteinExistence type="predicted"/>
<dbReference type="EMBL" id="MT143683">
    <property type="protein sequence ID" value="QJB00171.1"/>
    <property type="molecule type" value="Genomic_DNA"/>
</dbReference>
<name>A0A6M3LXS3_9ZZZZ</name>
<reference evidence="1" key="1">
    <citation type="submission" date="2020-03" db="EMBL/GenBank/DDBJ databases">
        <title>The deep terrestrial virosphere.</title>
        <authorList>
            <person name="Holmfeldt K."/>
            <person name="Nilsson E."/>
            <person name="Simone D."/>
            <person name="Lopez-Fernandez M."/>
            <person name="Wu X."/>
            <person name="de Brujin I."/>
            <person name="Lundin D."/>
            <person name="Andersson A."/>
            <person name="Bertilsson S."/>
            <person name="Dopson M."/>
        </authorList>
    </citation>
    <scope>NUCLEOTIDE SEQUENCE</scope>
    <source>
        <strain evidence="1">MM171A00678</strain>
        <strain evidence="2">MM171B00889</strain>
    </source>
</reference>
<organism evidence="1">
    <name type="scientific">viral metagenome</name>
    <dbReference type="NCBI Taxonomy" id="1070528"/>
    <lineage>
        <taxon>unclassified sequences</taxon>
        <taxon>metagenomes</taxon>
        <taxon>organismal metagenomes</taxon>
    </lineage>
</organism>
<evidence type="ECO:0000313" key="1">
    <source>
        <dbReference type="EMBL" id="QJB00171.1"/>
    </source>
</evidence>
<protein>
    <submittedName>
        <fullName evidence="1">Uncharacterized protein</fullName>
    </submittedName>
</protein>
<dbReference type="EMBL" id="MT143825">
    <property type="protein sequence ID" value="QJB03116.1"/>
    <property type="molecule type" value="Genomic_DNA"/>
</dbReference>
<dbReference type="AlphaFoldDB" id="A0A6M3LXS3"/>
<gene>
    <name evidence="1" type="ORF">MM171A00678_0030</name>
    <name evidence="2" type="ORF">MM171B00889_0022</name>
</gene>
<evidence type="ECO:0000313" key="2">
    <source>
        <dbReference type="EMBL" id="QJB03116.1"/>
    </source>
</evidence>